<organism evidence="2">
    <name type="scientific">viral metagenome</name>
    <dbReference type="NCBI Taxonomy" id="1070528"/>
    <lineage>
        <taxon>unclassified sequences</taxon>
        <taxon>metagenomes</taxon>
        <taxon>organismal metagenomes</taxon>
    </lineage>
</organism>
<dbReference type="Pfam" id="PF00293">
    <property type="entry name" value="NUDIX"/>
    <property type="match status" value="1"/>
</dbReference>
<name>A0A6C0KKC0_9ZZZZ</name>
<feature type="domain" description="Nudix hydrolase" evidence="1">
    <location>
        <begin position="23"/>
        <end position="87"/>
    </location>
</feature>
<dbReference type="Gene3D" id="3.90.79.10">
    <property type="entry name" value="Nucleoside Triphosphate Pyrophosphohydrolase"/>
    <property type="match status" value="1"/>
</dbReference>
<dbReference type="EMBL" id="MN740933">
    <property type="protein sequence ID" value="QHU18462.1"/>
    <property type="molecule type" value="Genomic_DNA"/>
</dbReference>
<reference evidence="2" key="1">
    <citation type="journal article" date="2020" name="Nature">
        <title>Giant virus diversity and host interactions through global metagenomics.</title>
        <authorList>
            <person name="Schulz F."/>
            <person name="Roux S."/>
            <person name="Paez-Espino D."/>
            <person name="Jungbluth S."/>
            <person name="Walsh D.A."/>
            <person name="Denef V.J."/>
            <person name="McMahon K.D."/>
            <person name="Konstantinidis K.T."/>
            <person name="Eloe-Fadrosh E.A."/>
            <person name="Kyrpides N.C."/>
            <person name="Woyke T."/>
        </authorList>
    </citation>
    <scope>NUCLEOTIDE SEQUENCE</scope>
    <source>
        <strain evidence="2">GVMAG-S-3300013006-138</strain>
    </source>
</reference>
<dbReference type="SUPFAM" id="SSF55811">
    <property type="entry name" value="Nudix"/>
    <property type="match status" value="1"/>
</dbReference>
<accession>A0A6C0KKC0</accession>
<evidence type="ECO:0000313" key="2">
    <source>
        <dbReference type="EMBL" id="QHU18462.1"/>
    </source>
</evidence>
<proteinExistence type="predicted"/>
<protein>
    <recommendedName>
        <fullName evidence="1">Nudix hydrolase domain-containing protein</fullName>
    </recommendedName>
</protein>
<dbReference type="InterPro" id="IPR000086">
    <property type="entry name" value="NUDIX_hydrolase_dom"/>
</dbReference>
<dbReference type="AlphaFoldDB" id="A0A6C0KKC0"/>
<sequence>MLSFYTFINNILPSKKEVRPIKSSAGCFFTDGKLYLAGYQPKKKNPYITGIGGHVEVGENEFEAAFRELIEELFEIHPVPKDLLKELLAKYVPQRRVCNNSYTIFEFTFNDLESILRDLESHKIQSPLYNTFPTTISELLFHRLIKNDINPEITHLVILPFVDHPLEKELFAPCLRLDVHLLRTTTPP</sequence>
<dbReference type="InterPro" id="IPR015797">
    <property type="entry name" value="NUDIX_hydrolase-like_dom_sf"/>
</dbReference>
<evidence type="ECO:0000259" key="1">
    <source>
        <dbReference type="Pfam" id="PF00293"/>
    </source>
</evidence>